<sequence length="356" mass="40841">MLKIAHVVNTLSGGGAERVAVSVYNCLKEKYKNEFIIAKNIVKLNVDFKPTVIFNKKPPLPSFLYEKLLLYKLKEVLKDFDVVISHLRDMNTRLSYLKSKNLLKPKLIIVEHVPAELYSEKEKRIIKKYYKYADLIVAVSDKVRDDLMEHFNLEPNKIQVIYNGVDIESVVKLSNAFQTTLNKPCIVSAGRLSIDKNFETLIKGVCHSNTKPFLYILGEGSKRKDLENLIKSLKLEDKVFLVGFIENPFPYIKNCDIYITSSIRESFSMSTLEAMALGKPVISTDVVPFAKDNFNSLVFKPKDYTTLANHIDTLLSNEKLIEFLSKKAYETAKELSIDSMCREYKNLIERFKVENV</sequence>
<dbReference type="InterPro" id="IPR001296">
    <property type="entry name" value="Glyco_trans_1"/>
</dbReference>
<dbReference type="SUPFAM" id="SSF53756">
    <property type="entry name" value="UDP-Glycosyltransferase/glycogen phosphorylase"/>
    <property type="match status" value="1"/>
</dbReference>
<name>C4FJT9_9AQUI</name>
<dbReference type="GO" id="GO:0016757">
    <property type="term" value="F:glycosyltransferase activity"/>
    <property type="evidence" value="ECO:0007669"/>
    <property type="project" value="InterPro"/>
</dbReference>
<dbReference type="RefSeq" id="WP_007546710.1">
    <property type="nucleotide sequence ID" value="NZ_ABZS01000067.1"/>
</dbReference>
<dbReference type="EMBL" id="ABZS01000067">
    <property type="protein sequence ID" value="EEP60661.1"/>
    <property type="molecule type" value="Genomic_DNA"/>
</dbReference>
<accession>C4FJT9</accession>
<dbReference type="Pfam" id="PF00534">
    <property type="entry name" value="Glycos_transf_1"/>
    <property type="match status" value="1"/>
</dbReference>
<dbReference type="OrthoDB" id="9787617at2"/>
<keyword evidence="4" id="KW-1185">Reference proteome</keyword>
<evidence type="ECO:0000313" key="4">
    <source>
        <dbReference type="Proteomes" id="UP000005540"/>
    </source>
</evidence>
<proteinExistence type="predicted"/>
<feature type="domain" description="Glycosyltransferase subfamily 4-like N-terminal" evidence="2">
    <location>
        <begin position="14"/>
        <end position="168"/>
    </location>
</feature>
<comment type="caution">
    <text evidence="3">The sequence shown here is derived from an EMBL/GenBank/DDBJ whole genome shotgun (WGS) entry which is preliminary data.</text>
</comment>
<protein>
    <submittedName>
        <fullName evidence="3">Putative glycosyl transferase, group 1 family protein</fullName>
    </submittedName>
</protein>
<keyword evidence="3" id="KW-0808">Transferase</keyword>
<feature type="domain" description="Glycosyl transferase family 1" evidence="1">
    <location>
        <begin position="181"/>
        <end position="330"/>
    </location>
</feature>
<organism evidence="3 4">
    <name type="scientific">Sulfurihydrogenibium yellowstonense SS-5</name>
    <dbReference type="NCBI Taxonomy" id="432331"/>
    <lineage>
        <taxon>Bacteria</taxon>
        <taxon>Pseudomonadati</taxon>
        <taxon>Aquificota</taxon>
        <taxon>Aquificia</taxon>
        <taxon>Aquificales</taxon>
        <taxon>Hydrogenothermaceae</taxon>
        <taxon>Sulfurihydrogenibium</taxon>
    </lineage>
</organism>
<dbReference type="Pfam" id="PF13439">
    <property type="entry name" value="Glyco_transf_4"/>
    <property type="match status" value="1"/>
</dbReference>
<dbReference type="CDD" id="cd03811">
    <property type="entry name" value="GT4_GT28_WabH-like"/>
    <property type="match status" value="1"/>
</dbReference>
<dbReference type="PANTHER" id="PTHR12526">
    <property type="entry name" value="GLYCOSYLTRANSFERASE"/>
    <property type="match status" value="1"/>
</dbReference>
<evidence type="ECO:0000313" key="3">
    <source>
        <dbReference type="EMBL" id="EEP60661.1"/>
    </source>
</evidence>
<dbReference type="Proteomes" id="UP000005540">
    <property type="component" value="Unassembled WGS sequence"/>
</dbReference>
<dbReference type="InterPro" id="IPR028098">
    <property type="entry name" value="Glyco_trans_4-like_N"/>
</dbReference>
<gene>
    <name evidence="3" type="ORF">SULYE_0839</name>
</gene>
<reference evidence="3 4" key="1">
    <citation type="submission" date="2009-04" db="EMBL/GenBank/DDBJ databases">
        <authorList>
            <person name="Reysenbach A.-L."/>
            <person name="Heidelberg J.F."/>
            <person name="Nelson W.C."/>
        </authorList>
    </citation>
    <scope>NUCLEOTIDE SEQUENCE [LARGE SCALE GENOMIC DNA]</scope>
    <source>
        <strain evidence="3 4">SS-5</strain>
    </source>
</reference>
<evidence type="ECO:0000259" key="1">
    <source>
        <dbReference type="Pfam" id="PF00534"/>
    </source>
</evidence>
<dbReference type="AlphaFoldDB" id="C4FJT9"/>
<evidence type="ECO:0000259" key="2">
    <source>
        <dbReference type="Pfam" id="PF13439"/>
    </source>
</evidence>
<dbReference type="Gene3D" id="3.40.50.2000">
    <property type="entry name" value="Glycogen Phosphorylase B"/>
    <property type="match status" value="2"/>
</dbReference>